<feature type="domain" description="Nucleotidyl transferase" evidence="3">
    <location>
        <begin position="2"/>
        <end position="216"/>
    </location>
</feature>
<reference evidence="4 5" key="1">
    <citation type="journal article" date="2008" name="Appl. Environ. Microbiol.">
        <title>Genome of the epsilonproteobacterial chemolithoautotroph Sulfurimonas denitrificans.</title>
        <authorList>
            <person name="Sievert S.M."/>
            <person name="Scott K.M."/>
            <person name="Klotz M.G."/>
            <person name="Chain P.S.G."/>
            <person name="Hauser L.J."/>
            <person name="Hemp J."/>
            <person name="Huegler M."/>
            <person name="Land M."/>
            <person name="Lapidus A."/>
            <person name="Larimer F.W."/>
            <person name="Lucas S."/>
            <person name="Malfatti S.A."/>
            <person name="Meyer F."/>
            <person name="Paulsen I.T."/>
            <person name="Ren Q."/>
            <person name="Simon J."/>
            <person name="Bailey K."/>
            <person name="Diaz E."/>
            <person name="Fitzpatrick K.A."/>
            <person name="Glover B."/>
            <person name="Gwatney N."/>
            <person name="Korajkic A."/>
            <person name="Long A."/>
            <person name="Mobberley J.M."/>
            <person name="Pantry S.N."/>
            <person name="Pazder G."/>
            <person name="Peterson S."/>
            <person name="Quintanilla J.D."/>
            <person name="Sprinkle R."/>
            <person name="Stephens J."/>
            <person name="Thomas P."/>
            <person name="Vaughn R."/>
            <person name="Weber M.J."/>
            <person name="Wooten L.L."/>
        </authorList>
    </citation>
    <scope>NUCLEOTIDE SEQUENCE [LARGE SCALE GENOMIC DNA]</scope>
    <source>
        <strain evidence="5">ATCC 33889 / DSM 1251</strain>
    </source>
</reference>
<dbReference type="Pfam" id="PF00483">
    <property type="entry name" value="NTP_transferase"/>
    <property type="match status" value="1"/>
</dbReference>
<dbReference type="STRING" id="326298.Suden_2073"/>
<dbReference type="InterPro" id="IPR005835">
    <property type="entry name" value="NTP_transferase_dom"/>
</dbReference>
<dbReference type="Proteomes" id="UP000002714">
    <property type="component" value="Chromosome"/>
</dbReference>
<proteinExistence type="predicted"/>
<dbReference type="InterPro" id="IPR050065">
    <property type="entry name" value="GlmU-like"/>
</dbReference>
<organism evidence="4 5">
    <name type="scientific">Sulfurimonas denitrificans (strain ATCC 33889 / DSM 1251)</name>
    <name type="common">Thiomicrospira denitrificans (strain ATCC 33889 / DSM 1251)</name>
    <dbReference type="NCBI Taxonomy" id="326298"/>
    <lineage>
        <taxon>Bacteria</taxon>
        <taxon>Pseudomonadati</taxon>
        <taxon>Campylobacterota</taxon>
        <taxon>Epsilonproteobacteria</taxon>
        <taxon>Campylobacterales</taxon>
        <taxon>Sulfurimonadaceae</taxon>
        <taxon>Sulfurimonas</taxon>
    </lineage>
</organism>
<keyword evidence="1 4" id="KW-0808">Transferase</keyword>
<dbReference type="EMBL" id="CP000153">
    <property type="protein sequence ID" value="ABB45347.1"/>
    <property type="molecule type" value="Genomic_DNA"/>
</dbReference>
<dbReference type="CDD" id="cd06422">
    <property type="entry name" value="NTP_transferase_like_1"/>
    <property type="match status" value="1"/>
</dbReference>
<evidence type="ECO:0000259" key="3">
    <source>
        <dbReference type="Pfam" id="PF00483"/>
    </source>
</evidence>
<dbReference type="PANTHER" id="PTHR43584">
    <property type="entry name" value="NUCLEOTIDYL TRANSFERASE"/>
    <property type="match status" value="1"/>
</dbReference>
<protein>
    <submittedName>
        <fullName evidence="4">Nucleotidyl transferase</fullName>
    </submittedName>
</protein>
<dbReference type="KEGG" id="tdn:Suden_2073"/>
<evidence type="ECO:0000313" key="5">
    <source>
        <dbReference type="Proteomes" id="UP000002714"/>
    </source>
</evidence>
<evidence type="ECO:0000256" key="1">
    <source>
        <dbReference type="ARBA" id="ARBA00022679"/>
    </source>
</evidence>
<dbReference type="NCBIfam" id="NF045761">
    <property type="entry name" value="NAMPUrTaseMurU"/>
    <property type="match status" value="1"/>
</dbReference>
<evidence type="ECO:0000256" key="2">
    <source>
        <dbReference type="ARBA" id="ARBA00022695"/>
    </source>
</evidence>
<dbReference type="SUPFAM" id="SSF53448">
    <property type="entry name" value="Nucleotide-diphospho-sugar transferases"/>
    <property type="match status" value="1"/>
</dbReference>
<keyword evidence="2" id="KW-0548">Nucleotidyltransferase</keyword>
<dbReference type="OrthoDB" id="9788272at2"/>
<accession>Q30NT4</accession>
<dbReference type="InterPro" id="IPR029044">
    <property type="entry name" value="Nucleotide-diphossugar_trans"/>
</dbReference>
<sequence length="220" mass="24451">MKAMILAAGRGERMRPLTDKIPKPLIEIHSKALIVWHIEKLSYLGFSEIVINIAYLGDKIISFLGDGSKWGVSLLYSDERESGTLESAGGIIKALPLLGNDTFLVVNGDIWSDYEFESDFDLGDDLAHLILVPNPQHNHLGDFGLDKNRASNNANIKYTFSGIGYYSPKLFNTLELAKLPLAPILRQNIDKNRVSASLYEGKWHDIGTPQRLHTAETTSV</sequence>
<dbReference type="InterPro" id="IPR054790">
    <property type="entry name" value="MurU"/>
</dbReference>
<dbReference type="Gene3D" id="3.90.550.10">
    <property type="entry name" value="Spore Coat Polysaccharide Biosynthesis Protein SpsA, Chain A"/>
    <property type="match status" value="1"/>
</dbReference>
<dbReference type="HOGENOM" id="CLU_029499_2_1_7"/>
<dbReference type="AlphaFoldDB" id="Q30NT4"/>
<gene>
    <name evidence="4" type="ordered locus">Suden_2073</name>
</gene>
<name>Q30NT4_SULDN</name>
<evidence type="ECO:0000313" key="4">
    <source>
        <dbReference type="EMBL" id="ABB45347.1"/>
    </source>
</evidence>
<dbReference type="eggNOG" id="COG1208">
    <property type="taxonomic scope" value="Bacteria"/>
</dbReference>
<dbReference type="GO" id="GO:0016779">
    <property type="term" value="F:nucleotidyltransferase activity"/>
    <property type="evidence" value="ECO:0007669"/>
    <property type="project" value="UniProtKB-KW"/>
</dbReference>
<keyword evidence="5" id="KW-1185">Reference proteome</keyword>
<dbReference type="PANTHER" id="PTHR43584:SF8">
    <property type="entry name" value="N-ACETYLMURAMATE ALPHA-1-PHOSPHATE URIDYLYLTRANSFERASE"/>
    <property type="match status" value="1"/>
</dbReference>